<gene>
    <name evidence="1" type="ORF">PS273GM_10235</name>
</gene>
<dbReference type="AlphaFoldDB" id="A0A172WQE2"/>
<dbReference type="EMBL" id="CP015641">
    <property type="protein sequence ID" value="ANF25499.1"/>
    <property type="molecule type" value="Genomic_DNA"/>
</dbReference>
<name>A0A172WQE2_STUST</name>
<sequence>MFIPQASDWEASIVAAITEELDQLKCLIEDKSGSTEKGDIHAQISRVCGLTDLAQNDAVPFAASARLQIRELNEMAMGMIRNTLDLTPVSDERLQSFEREAAQGLFDAIALNIPHLAQGEARKYAIALSTNAFEELREYMGEHPDFEMMEQLVLVQDYRVMKLAGDNR</sequence>
<dbReference type="OrthoDB" id="6869750at2"/>
<dbReference type="Proteomes" id="UP000077787">
    <property type="component" value="Chromosome"/>
</dbReference>
<dbReference type="RefSeq" id="WP_052649220.1">
    <property type="nucleotide sequence ID" value="NZ_CP015641.1"/>
</dbReference>
<evidence type="ECO:0000313" key="1">
    <source>
        <dbReference type="EMBL" id="ANF25499.1"/>
    </source>
</evidence>
<protein>
    <submittedName>
        <fullName evidence="1">Uncharacterized protein</fullName>
    </submittedName>
</protein>
<accession>A0A172WQE2</accession>
<evidence type="ECO:0000313" key="2">
    <source>
        <dbReference type="Proteomes" id="UP000077787"/>
    </source>
</evidence>
<reference evidence="1 2" key="1">
    <citation type="submission" date="2016-05" db="EMBL/GenBank/DDBJ databases">
        <title>Genome sequence of Pseudomonas stutzeri 273 and identification of the exopolysaccharide biosynthesis locus.</title>
        <authorList>
            <person name="Wu S."/>
            <person name="Sun C."/>
        </authorList>
    </citation>
    <scope>NUCLEOTIDE SEQUENCE [LARGE SCALE GENOMIC DNA]</scope>
    <source>
        <strain evidence="1 2">273</strain>
    </source>
</reference>
<organism evidence="1 2">
    <name type="scientific">Stutzerimonas stutzeri</name>
    <name type="common">Pseudomonas stutzeri</name>
    <dbReference type="NCBI Taxonomy" id="316"/>
    <lineage>
        <taxon>Bacteria</taxon>
        <taxon>Pseudomonadati</taxon>
        <taxon>Pseudomonadota</taxon>
        <taxon>Gammaproteobacteria</taxon>
        <taxon>Pseudomonadales</taxon>
        <taxon>Pseudomonadaceae</taxon>
        <taxon>Stutzerimonas</taxon>
    </lineage>
</organism>
<proteinExistence type="predicted"/>